<proteinExistence type="predicted"/>
<dbReference type="GO" id="GO:0004180">
    <property type="term" value="F:carboxypeptidase activity"/>
    <property type="evidence" value="ECO:0007669"/>
    <property type="project" value="UniProtKB-KW"/>
</dbReference>
<dbReference type="EMBL" id="CYYA01000014">
    <property type="protein sequence ID" value="CUN15391.1"/>
    <property type="molecule type" value="Genomic_DNA"/>
</dbReference>
<dbReference type="AlphaFoldDB" id="A0A173UK86"/>
<dbReference type="STRING" id="39490.ERS852448_02115"/>
<dbReference type="RefSeq" id="WP_055290490.1">
    <property type="nucleotide sequence ID" value="NZ_CP173382.1"/>
</dbReference>
<evidence type="ECO:0000313" key="2">
    <source>
        <dbReference type="EMBL" id="CUN15391.1"/>
    </source>
</evidence>
<dbReference type="OrthoDB" id="9792074at2"/>
<keyword evidence="2" id="KW-0378">Hydrolase</keyword>
<dbReference type="SUPFAM" id="SSF55166">
    <property type="entry name" value="Hedgehog/DD-peptidase"/>
    <property type="match status" value="1"/>
</dbReference>
<dbReference type="Gene3D" id="3.30.200.180">
    <property type="match status" value="1"/>
</dbReference>
<dbReference type="PANTHER" id="PTHR34385">
    <property type="entry name" value="D-ALANYL-D-ALANINE CARBOXYPEPTIDASE"/>
    <property type="match status" value="1"/>
</dbReference>
<gene>
    <name evidence="2" type="ORF">ERS852448_02115</name>
</gene>
<protein>
    <submittedName>
        <fullName evidence="2">D-alanyl-D-alanine carboxypeptidase</fullName>
    </submittedName>
</protein>
<dbReference type="Gene3D" id="3.30.1380.10">
    <property type="match status" value="1"/>
</dbReference>
<feature type="domain" description="D-alanyl-D-alanine carboxypeptidase-like core" evidence="1">
    <location>
        <begin position="94"/>
        <end position="220"/>
    </location>
</feature>
<dbReference type="Proteomes" id="UP000095492">
    <property type="component" value="Unassembled WGS sequence"/>
</dbReference>
<reference evidence="2 3" key="1">
    <citation type="submission" date="2015-09" db="EMBL/GenBank/DDBJ databases">
        <authorList>
            <consortium name="Pathogen Informatics"/>
        </authorList>
    </citation>
    <scope>NUCLEOTIDE SEQUENCE [LARGE SCALE GENOMIC DNA]</scope>
    <source>
        <strain evidence="2 3">2789STDY5608891</strain>
    </source>
</reference>
<dbReference type="Pfam" id="PF02557">
    <property type="entry name" value="VanY"/>
    <property type="match status" value="1"/>
</dbReference>
<evidence type="ECO:0000313" key="3">
    <source>
        <dbReference type="Proteomes" id="UP000095492"/>
    </source>
</evidence>
<accession>A0A173UK86</accession>
<organism evidence="2 3">
    <name type="scientific">Eubacterium ramulus</name>
    <dbReference type="NCBI Taxonomy" id="39490"/>
    <lineage>
        <taxon>Bacteria</taxon>
        <taxon>Bacillati</taxon>
        <taxon>Bacillota</taxon>
        <taxon>Clostridia</taxon>
        <taxon>Eubacteriales</taxon>
        <taxon>Eubacteriaceae</taxon>
        <taxon>Eubacterium</taxon>
    </lineage>
</organism>
<evidence type="ECO:0000259" key="1">
    <source>
        <dbReference type="Pfam" id="PF02557"/>
    </source>
</evidence>
<keyword evidence="2" id="KW-0121">Carboxypeptidase</keyword>
<dbReference type="PANTHER" id="PTHR34385:SF1">
    <property type="entry name" value="PEPTIDOGLYCAN L-ALANYL-D-GLUTAMATE ENDOPEPTIDASE CWLK"/>
    <property type="match status" value="1"/>
</dbReference>
<dbReference type="GeneID" id="97389948"/>
<dbReference type="InterPro" id="IPR052179">
    <property type="entry name" value="DD-CPase-like"/>
</dbReference>
<keyword evidence="2" id="KW-0645">Protease</keyword>
<name>A0A173UK86_EUBRA</name>
<dbReference type="InterPro" id="IPR003709">
    <property type="entry name" value="VanY-like_core_dom"/>
</dbReference>
<sequence length="303" mass="35363">MELKVKADEGQQIWLSKEDIYHGSLILVNAAYAYLENTGNKQYLDEILQPVLKQREKDFSTKDTTRIETALPEIAERSEQNSEEFNMDIYDMKLQRRAVILLNELMEKMHGWEHIVPVSAWRPHKEQQSIWDTSMRESGREFTETYVAVPGHSEHETGLAIDLGLKQDVIDFIRPEFPYEGICQRFRQLAPKYGFIERYPKGKEEVTGIGQEPWHFRYVGMPHAEIMTEKGMVLEEYMEFLRGYEYGKNPYRYCSQGKEIWISYLNAGQSEQICLDADHKTPRVISGNNVDGFVITEWSTCRG</sequence>
<dbReference type="InterPro" id="IPR009045">
    <property type="entry name" value="Zn_M74/Hedgehog-like"/>
</dbReference>
<dbReference type="GO" id="GO:0006508">
    <property type="term" value="P:proteolysis"/>
    <property type="evidence" value="ECO:0007669"/>
    <property type="project" value="InterPro"/>
</dbReference>